<protein>
    <submittedName>
        <fullName evidence="4">Regulatory protein spx</fullName>
    </submittedName>
</protein>
<keyword evidence="2" id="KW-0676">Redox-active center</keyword>
<evidence type="ECO:0000313" key="5">
    <source>
        <dbReference type="Proteomes" id="UP000199481"/>
    </source>
</evidence>
<dbReference type="NCBIfam" id="NF002459">
    <property type="entry name" value="PRK01655.1"/>
    <property type="match status" value="1"/>
</dbReference>
<reference evidence="5" key="1">
    <citation type="submission" date="2016-10" db="EMBL/GenBank/DDBJ databases">
        <authorList>
            <person name="Varghese N."/>
            <person name="Submissions S."/>
        </authorList>
    </citation>
    <scope>NUCLEOTIDE SEQUENCE [LARGE SCALE GENOMIC DNA]</scope>
    <source>
        <strain evidence="5">MPL-11</strain>
    </source>
</reference>
<organism evidence="4 5">
    <name type="scientific">Carnobacterium viridans</name>
    <dbReference type="NCBI Taxonomy" id="174587"/>
    <lineage>
        <taxon>Bacteria</taxon>
        <taxon>Bacillati</taxon>
        <taxon>Bacillota</taxon>
        <taxon>Bacilli</taxon>
        <taxon>Lactobacillales</taxon>
        <taxon>Carnobacteriaceae</taxon>
        <taxon>Carnobacterium</taxon>
    </lineage>
</organism>
<comment type="similarity">
    <text evidence="3">Belongs to the ArsC family.</text>
</comment>
<gene>
    <name evidence="4" type="ORF">SAMN04487752_1125</name>
</gene>
<keyword evidence="1" id="KW-1015">Disulfide bond</keyword>
<dbReference type="AlphaFoldDB" id="A0A1H0YS43"/>
<dbReference type="PROSITE" id="PS51353">
    <property type="entry name" value="ARSC"/>
    <property type="match status" value="1"/>
</dbReference>
<sequence length="134" mass="15694">MITLYSSASCTSCRKARSWLEDHDIPFTEKNVFTEKITDEELKAILQLTENGTNEIISQRSQAFRELNINIEEMPLGRVLKLIQQHPGIMRRPILVDNKRLLVGYNEEDIRCFLPREIRKIELSKLHDQLPVNF</sequence>
<dbReference type="Proteomes" id="UP000199481">
    <property type="component" value="Unassembled WGS sequence"/>
</dbReference>
<dbReference type="PANTHER" id="PTHR30041">
    <property type="entry name" value="ARSENATE REDUCTASE"/>
    <property type="match status" value="1"/>
</dbReference>
<dbReference type="EMBL" id="FNJW01000008">
    <property type="protein sequence ID" value="SDQ18047.1"/>
    <property type="molecule type" value="Genomic_DNA"/>
</dbReference>
<evidence type="ECO:0000256" key="3">
    <source>
        <dbReference type="PROSITE-ProRule" id="PRU01282"/>
    </source>
</evidence>
<name>A0A1H0YS43_9LACT</name>
<dbReference type="OrthoDB" id="9794155at2"/>
<evidence type="ECO:0000313" key="4">
    <source>
        <dbReference type="EMBL" id="SDQ18047.1"/>
    </source>
</evidence>
<dbReference type="CDD" id="cd03032">
    <property type="entry name" value="ArsC_Spx"/>
    <property type="match status" value="1"/>
</dbReference>
<dbReference type="RefSeq" id="WP_035020015.1">
    <property type="nucleotide sequence ID" value="NZ_CP084916.1"/>
</dbReference>
<dbReference type="Pfam" id="PF03960">
    <property type="entry name" value="ArsC"/>
    <property type="match status" value="1"/>
</dbReference>
<evidence type="ECO:0000256" key="2">
    <source>
        <dbReference type="ARBA" id="ARBA00023284"/>
    </source>
</evidence>
<dbReference type="PANTHER" id="PTHR30041:SF7">
    <property type="entry name" value="GLOBAL TRANSCRIPTIONAL REGULATOR SPX"/>
    <property type="match status" value="1"/>
</dbReference>
<dbReference type="SUPFAM" id="SSF52833">
    <property type="entry name" value="Thioredoxin-like"/>
    <property type="match status" value="1"/>
</dbReference>
<keyword evidence="5" id="KW-1185">Reference proteome</keyword>
<dbReference type="NCBIfam" id="TIGR01617">
    <property type="entry name" value="arsC_related"/>
    <property type="match status" value="1"/>
</dbReference>
<dbReference type="InterPro" id="IPR006660">
    <property type="entry name" value="Arsenate_reductase-like"/>
</dbReference>
<dbReference type="InterPro" id="IPR036249">
    <property type="entry name" value="Thioredoxin-like_sf"/>
</dbReference>
<evidence type="ECO:0000256" key="1">
    <source>
        <dbReference type="ARBA" id="ARBA00023157"/>
    </source>
</evidence>
<dbReference type="NCBIfam" id="NF009210">
    <property type="entry name" value="PRK12559.1"/>
    <property type="match status" value="1"/>
</dbReference>
<dbReference type="Gene3D" id="3.40.30.10">
    <property type="entry name" value="Glutaredoxin"/>
    <property type="match status" value="1"/>
</dbReference>
<dbReference type="InterPro" id="IPR006504">
    <property type="entry name" value="Tscrpt_reg_Spx/MgsR"/>
</dbReference>
<proteinExistence type="inferred from homology"/>
<accession>A0A1H0YS43</accession>